<dbReference type="EMBL" id="SMFZ01000001">
    <property type="protein sequence ID" value="TCK25791.1"/>
    <property type="molecule type" value="Genomic_DNA"/>
</dbReference>
<protein>
    <submittedName>
        <fullName evidence="1">Ligand-binding SRPBCC domain-containing protein</fullName>
    </submittedName>
</protein>
<sequence length="161" mass="18195">MSTGREWWFERATVVPADPDDVWRRVVSPAGINDEMLPWIRMTVPRGAGDITIDTVRVGEPDGRAWLLLFGALPFDYDLLTIIELEPGHRFREQSTMLSMRTWGHERTLTPAAAGGTLVTDRVTLGPRGPLVCAGPLLRAVLGAFFDHRHRRLVRHFTRRA</sequence>
<dbReference type="OrthoDB" id="7063435at2"/>
<gene>
    <name evidence="1" type="ORF">EV378_1615</name>
</gene>
<accession>A0A4R1HWF6</accession>
<name>A0A4R1HWF6_PSEEN</name>
<dbReference type="Proteomes" id="UP000295560">
    <property type="component" value="Unassembled WGS sequence"/>
</dbReference>
<dbReference type="RefSeq" id="WP_132422272.1">
    <property type="nucleotide sequence ID" value="NZ_SMFZ01000001.1"/>
</dbReference>
<dbReference type="InterPro" id="IPR023393">
    <property type="entry name" value="START-like_dom_sf"/>
</dbReference>
<reference evidence="1 2" key="1">
    <citation type="submission" date="2019-03" db="EMBL/GenBank/DDBJ databases">
        <title>Sequencing the genomes of 1000 actinobacteria strains.</title>
        <authorList>
            <person name="Klenk H.-P."/>
        </authorList>
    </citation>
    <scope>NUCLEOTIDE SEQUENCE [LARGE SCALE GENOMIC DNA]</scope>
    <source>
        <strain evidence="1 2">DSM 44969</strain>
    </source>
</reference>
<organism evidence="1 2">
    <name type="scientific">Pseudonocardia endophytica</name>
    <dbReference type="NCBI Taxonomy" id="401976"/>
    <lineage>
        <taxon>Bacteria</taxon>
        <taxon>Bacillati</taxon>
        <taxon>Actinomycetota</taxon>
        <taxon>Actinomycetes</taxon>
        <taxon>Pseudonocardiales</taxon>
        <taxon>Pseudonocardiaceae</taxon>
        <taxon>Pseudonocardia</taxon>
    </lineage>
</organism>
<evidence type="ECO:0000313" key="1">
    <source>
        <dbReference type="EMBL" id="TCK25791.1"/>
    </source>
</evidence>
<comment type="caution">
    <text evidence="1">The sequence shown here is derived from an EMBL/GenBank/DDBJ whole genome shotgun (WGS) entry which is preliminary data.</text>
</comment>
<dbReference type="SUPFAM" id="SSF55961">
    <property type="entry name" value="Bet v1-like"/>
    <property type="match status" value="1"/>
</dbReference>
<dbReference type="AlphaFoldDB" id="A0A4R1HWF6"/>
<evidence type="ECO:0000313" key="2">
    <source>
        <dbReference type="Proteomes" id="UP000295560"/>
    </source>
</evidence>
<dbReference type="Gene3D" id="3.30.530.20">
    <property type="match status" value="1"/>
</dbReference>
<keyword evidence="2" id="KW-1185">Reference proteome</keyword>
<proteinExistence type="predicted"/>